<proteinExistence type="predicted"/>
<name>A0A517XTE1_9BACT</name>
<gene>
    <name evidence="2" type="ORF">ETAA1_27230</name>
</gene>
<evidence type="ECO:0000313" key="2">
    <source>
        <dbReference type="EMBL" id="QDU20763.1"/>
    </source>
</evidence>
<dbReference type="KEGG" id="uli:ETAA1_27230"/>
<evidence type="ECO:0000313" key="3">
    <source>
        <dbReference type="Proteomes" id="UP000319576"/>
    </source>
</evidence>
<feature type="compositionally biased region" description="Basic residues" evidence="1">
    <location>
        <begin position="10"/>
        <end position="22"/>
    </location>
</feature>
<dbReference type="AlphaFoldDB" id="A0A517XTE1"/>
<dbReference type="RefSeq" id="WP_145238868.1">
    <property type="nucleotide sequence ID" value="NZ_CP036273.1"/>
</dbReference>
<organism evidence="2 3">
    <name type="scientific">Urbifossiella limnaea</name>
    <dbReference type="NCBI Taxonomy" id="2528023"/>
    <lineage>
        <taxon>Bacteria</taxon>
        <taxon>Pseudomonadati</taxon>
        <taxon>Planctomycetota</taxon>
        <taxon>Planctomycetia</taxon>
        <taxon>Gemmatales</taxon>
        <taxon>Gemmataceae</taxon>
        <taxon>Urbifossiella</taxon>
    </lineage>
</organism>
<dbReference type="EMBL" id="CP036273">
    <property type="protein sequence ID" value="QDU20763.1"/>
    <property type="molecule type" value="Genomic_DNA"/>
</dbReference>
<sequence length="95" mass="10616">MDHAADRGRPAGRPRTAVRMRKASYGSKGARGAATRGVRMSVCRTRKNRGLDPLQTILDALRAYATTGTRCHRCRRKPVQEAEGLPRDQFPMTHQ</sequence>
<keyword evidence="3" id="KW-1185">Reference proteome</keyword>
<feature type="region of interest" description="Disordered" evidence="1">
    <location>
        <begin position="1"/>
        <end position="38"/>
    </location>
</feature>
<accession>A0A517XTE1</accession>
<evidence type="ECO:0000256" key="1">
    <source>
        <dbReference type="SAM" id="MobiDB-lite"/>
    </source>
</evidence>
<protein>
    <submittedName>
        <fullName evidence="2">Uncharacterized protein</fullName>
    </submittedName>
</protein>
<dbReference type="Proteomes" id="UP000319576">
    <property type="component" value="Chromosome"/>
</dbReference>
<reference evidence="2 3" key="1">
    <citation type="submission" date="2019-02" db="EMBL/GenBank/DDBJ databases">
        <title>Deep-cultivation of Planctomycetes and their phenomic and genomic characterization uncovers novel biology.</title>
        <authorList>
            <person name="Wiegand S."/>
            <person name="Jogler M."/>
            <person name="Boedeker C."/>
            <person name="Pinto D."/>
            <person name="Vollmers J."/>
            <person name="Rivas-Marin E."/>
            <person name="Kohn T."/>
            <person name="Peeters S.H."/>
            <person name="Heuer A."/>
            <person name="Rast P."/>
            <person name="Oberbeckmann S."/>
            <person name="Bunk B."/>
            <person name="Jeske O."/>
            <person name="Meyerdierks A."/>
            <person name="Storesund J.E."/>
            <person name="Kallscheuer N."/>
            <person name="Luecker S."/>
            <person name="Lage O.M."/>
            <person name="Pohl T."/>
            <person name="Merkel B.J."/>
            <person name="Hornburger P."/>
            <person name="Mueller R.-W."/>
            <person name="Bruemmer F."/>
            <person name="Labrenz M."/>
            <person name="Spormann A.M."/>
            <person name="Op den Camp H."/>
            <person name="Overmann J."/>
            <person name="Amann R."/>
            <person name="Jetten M.S.M."/>
            <person name="Mascher T."/>
            <person name="Medema M.H."/>
            <person name="Devos D.P."/>
            <person name="Kaster A.-K."/>
            <person name="Ovreas L."/>
            <person name="Rohde M."/>
            <person name="Galperin M.Y."/>
            <person name="Jogler C."/>
        </authorList>
    </citation>
    <scope>NUCLEOTIDE SEQUENCE [LARGE SCALE GENOMIC DNA]</scope>
    <source>
        <strain evidence="2 3">ETA_A1</strain>
    </source>
</reference>